<dbReference type="EMBL" id="KB707793">
    <property type="protein sequence ID" value="EMR88295.1"/>
    <property type="molecule type" value="Genomic_DNA"/>
</dbReference>
<evidence type="ECO:0000313" key="2">
    <source>
        <dbReference type="EMBL" id="EMR88295.1"/>
    </source>
</evidence>
<gene>
    <name evidence="2" type="ORF">BcDW1_3090</name>
</gene>
<organism evidence="2 3">
    <name type="scientific">Botryotinia fuckeliana (strain BcDW1)</name>
    <name type="common">Noble rot fungus</name>
    <name type="synonym">Botrytis cinerea</name>
    <dbReference type="NCBI Taxonomy" id="1290391"/>
    <lineage>
        <taxon>Eukaryota</taxon>
        <taxon>Fungi</taxon>
        <taxon>Dikarya</taxon>
        <taxon>Ascomycota</taxon>
        <taxon>Pezizomycotina</taxon>
        <taxon>Leotiomycetes</taxon>
        <taxon>Helotiales</taxon>
        <taxon>Sclerotiniaceae</taxon>
        <taxon>Botrytis</taxon>
    </lineage>
</organism>
<protein>
    <submittedName>
        <fullName evidence="2">Uncharacterized protein</fullName>
    </submittedName>
</protein>
<proteinExistence type="predicted"/>
<dbReference type="AlphaFoldDB" id="M7U415"/>
<feature type="coiled-coil region" evidence="1">
    <location>
        <begin position="96"/>
        <end position="123"/>
    </location>
</feature>
<dbReference type="HOGENOM" id="CLU_1266687_0_0_1"/>
<sequence>MRRFVEMMKILALNKKKPEWRWKCKDLSRQKQIAITVPGLSHELQQQREIATKVPGLEKDVSRLKSISDRVPDLDLDIKLLREEISRINLQGETNQTKLKGEVAEYERNSNDMQKKSRELSNDLIEKDTKINLLELDLETSFDVKGQLEQDLIQKDEIIRQKTSDNETIMLQVTHSDNVDDLEAAFEKENTELINMKNTALKEKWDMCVIKEDEKQKL</sequence>
<evidence type="ECO:0000256" key="1">
    <source>
        <dbReference type="SAM" id="Coils"/>
    </source>
</evidence>
<name>M7U415_BOTF1</name>
<evidence type="ECO:0000313" key="3">
    <source>
        <dbReference type="Proteomes" id="UP000012045"/>
    </source>
</evidence>
<dbReference type="Proteomes" id="UP000012045">
    <property type="component" value="Unassembled WGS sequence"/>
</dbReference>
<accession>M7U415</accession>
<reference evidence="3" key="1">
    <citation type="journal article" date="2013" name="Genome Announc.">
        <title>Draft genome sequence of Botrytis cinerea BcDW1, inoculum for noble rot of grape berries.</title>
        <authorList>
            <person name="Blanco-Ulate B."/>
            <person name="Allen G."/>
            <person name="Powell A.L."/>
            <person name="Cantu D."/>
        </authorList>
    </citation>
    <scope>NUCLEOTIDE SEQUENCE [LARGE SCALE GENOMIC DNA]</scope>
    <source>
        <strain evidence="3">BcDW1</strain>
    </source>
</reference>
<keyword evidence="1" id="KW-0175">Coiled coil</keyword>